<sequence length="83" mass="9810">MQRSRIIRSTYWLRSHIRLYKQKVDINRNGHKLVSSAYRLRKHRSLKLSASWETWVVLWGAASVAMVQRTVSTTYNLSTYLQG</sequence>
<proteinExistence type="predicted"/>
<protein>
    <submittedName>
        <fullName evidence="1">Jg15256 protein</fullName>
    </submittedName>
</protein>
<accession>A0A8S4SKE6</accession>
<evidence type="ECO:0000313" key="1">
    <source>
        <dbReference type="EMBL" id="CAH2267647.1"/>
    </source>
</evidence>
<organism evidence="1 2">
    <name type="scientific">Pararge aegeria aegeria</name>
    <dbReference type="NCBI Taxonomy" id="348720"/>
    <lineage>
        <taxon>Eukaryota</taxon>
        <taxon>Metazoa</taxon>
        <taxon>Ecdysozoa</taxon>
        <taxon>Arthropoda</taxon>
        <taxon>Hexapoda</taxon>
        <taxon>Insecta</taxon>
        <taxon>Pterygota</taxon>
        <taxon>Neoptera</taxon>
        <taxon>Endopterygota</taxon>
        <taxon>Lepidoptera</taxon>
        <taxon>Glossata</taxon>
        <taxon>Ditrysia</taxon>
        <taxon>Papilionoidea</taxon>
        <taxon>Nymphalidae</taxon>
        <taxon>Satyrinae</taxon>
        <taxon>Satyrini</taxon>
        <taxon>Parargina</taxon>
        <taxon>Pararge</taxon>
    </lineage>
</organism>
<gene>
    <name evidence="1" type="primary">jg15256</name>
    <name evidence="1" type="ORF">PAEG_LOCUS26147</name>
</gene>
<keyword evidence="2" id="KW-1185">Reference proteome</keyword>
<name>A0A8S4SKE6_9NEOP</name>
<evidence type="ECO:0000313" key="2">
    <source>
        <dbReference type="Proteomes" id="UP000838756"/>
    </source>
</evidence>
<dbReference type="AlphaFoldDB" id="A0A8S4SKE6"/>
<dbReference type="EMBL" id="CAKXAJ010026373">
    <property type="protein sequence ID" value="CAH2267647.1"/>
    <property type="molecule type" value="Genomic_DNA"/>
</dbReference>
<dbReference type="Proteomes" id="UP000838756">
    <property type="component" value="Unassembled WGS sequence"/>
</dbReference>
<reference evidence="1" key="1">
    <citation type="submission" date="2022-03" db="EMBL/GenBank/DDBJ databases">
        <authorList>
            <person name="Lindestad O."/>
        </authorList>
    </citation>
    <scope>NUCLEOTIDE SEQUENCE</scope>
</reference>
<comment type="caution">
    <text evidence="1">The sequence shown here is derived from an EMBL/GenBank/DDBJ whole genome shotgun (WGS) entry which is preliminary data.</text>
</comment>